<dbReference type="Gene3D" id="3.40.710.10">
    <property type="entry name" value="DD-peptidase/beta-lactamase superfamily"/>
    <property type="match status" value="1"/>
</dbReference>
<keyword evidence="3" id="KW-1185">Reference proteome</keyword>
<proteinExistence type="predicted"/>
<dbReference type="GO" id="GO:0016787">
    <property type="term" value="F:hydrolase activity"/>
    <property type="evidence" value="ECO:0007669"/>
    <property type="project" value="UniProtKB-KW"/>
</dbReference>
<gene>
    <name evidence="2" type="primary">ampH</name>
    <name evidence="2" type="ORF">LEM8419_01884</name>
</gene>
<dbReference type="InterPro" id="IPR050491">
    <property type="entry name" value="AmpC-like"/>
</dbReference>
<dbReference type="SUPFAM" id="SSF56601">
    <property type="entry name" value="beta-lactamase/transpeptidase-like"/>
    <property type="match status" value="1"/>
</dbReference>
<protein>
    <submittedName>
        <fullName evidence="2">D-alanyl-D-alanine-carboxypeptidase/endopeptidase AmpH</fullName>
        <ecNumber evidence="2">3.4.-.-</ecNumber>
    </submittedName>
</protein>
<name>A0ABN8F5Z2_9BACT</name>
<feature type="domain" description="Beta-lactamase-related" evidence="1">
    <location>
        <begin position="39"/>
        <end position="328"/>
    </location>
</feature>
<dbReference type="PANTHER" id="PTHR46825:SF8">
    <property type="entry name" value="BETA-LACTAMASE-RELATED"/>
    <property type="match status" value="1"/>
</dbReference>
<dbReference type="EC" id="3.4.-.-" evidence="2"/>
<evidence type="ECO:0000313" key="3">
    <source>
        <dbReference type="Proteomes" id="UP000837803"/>
    </source>
</evidence>
<keyword evidence="2" id="KW-0378">Hydrolase</keyword>
<dbReference type="Proteomes" id="UP000837803">
    <property type="component" value="Unassembled WGS sequence"/>
</dbReference>
<evidence type="ECO:0000259" key="1">
    <source>
        <dbReference type="Pfam" id="PF00144"/>
    </source>
</evidence>
<dbReference type="InterPro" id="IPR001466">
    <property type="entry name" value="Beta-lactam-related"/>
</dbReference>
<dbReference type="Pfam" id="PF00144">
    <property type="entry name" value="Beta-lactamase"/>
    <property type="match status" value="1"/>
</dbReference>
<organism evidence="2 3">
    <name type="scientific">Neolewinella maritima</name>
    <dbReference type="NCBI Taxonomy" id="1383882"/>
    <lineage>
        <taxon>Bacteria</taxon>
        <taxon>Pseudomonadati</taxon>
        <taxon>Bacteroidota</taxon>
        <taxon>Saprospiria</taxon>
        <taxon>Saprospirales</taxon>
        <taxon>Lewinellaceae</taxon>
        <taxon>Neolewinella</taxon>
    </lineage>
</organism>
<dbReference type="InterPro" id="IPR012338">
    <property type="entry name" value="Beta-lactam/transpept-like"/>
</dbReference>
<accession>A0ABN8F5Z2</accession>
<evidence type="ECO:0000313" key="2">
    <source>
        <dbReference type="EMBL" id="CAH1000786.1"/>
    </source>
</evidence>
<dbReference type="EMBL" id="CAKLPZ010000002">
    <property type="protein sequence ID" value="CAH1000786.1"/>
    <property type="molecule type" value="Genomic_DNA"/>
</dbReference>
<dbReference type="PANTHER" id="PTHR46825">
    <property type="entry name" value="D-ALANYL-D-ALANINE-CARBOXYPEPTIDASE/ENDOPEPTIDASE AMPH"/>
    <property type="match status" value="1"/>
</dbReference>
<sequence length="346" mass="37457">MTTHGQSDTVTNALQSTALDSQQLQLVHALVSQYAPDGEAAIALLDGEHTHYLGARREAGRVVTVDNHDRAFAIGSISKVFTATLLANMVEDGRLRLTDRVETAYDFPFADSSSFTYQQLANHTAGLPRLPSNIGLTFIDPYHDYTPDKLEAYLRNELTLDAQGQSAYSNLGAGLLAYTLTHKLDSTTYAAALREYIFDPLGMDRSSDGPDSTRADLVQGYTIDGSQPAYWHFTDAMAGAGGIVSTPADMVRFLRAQCDTTDRILALTRTPTVELQGPQAVGLGWQILQPEPGRTVYWHNGAVGGYRAFAAVDVENALGVVVLTNVLLMGQEVDATGMQLLRSLGK</sequence>
<reference evidence="2" key="1">
    <citation type="submission" date="2021-12" db="EMBL/GenBank/DDBJ databases">
        <authorList>
            <person name="Rodrigo-Torres L."/>
            <person name="Arahal R. D."/>
            <person name="Lucena T."/>
        </authorList>
    </citation>
    <scope>NUCLEOTIDE SEQUENCE</scope>
    <source>
        <strain evidence="2">CECT 8419</strain>
    </source>
</reference>
<comment type="caution">
    <text evidence="2">The sequence shown here is derived from an EMBL/GenBank/DDBJ whole genome shotgun (WGS) entry which is preliminary data.</text>
</comment>